<feature type="compositionally biased region" description="Basic residues" evidence="1">
    <location>
        <begin position="68"/>
        <end position="82"/>
    </location>
</feature>
<keyword evidence="4" id="KW-1185">Reference proteome</keyword>
<protein>
    <submittedName>
        <fullName evidence="3">DUF1508 domain-containing protein</fullName>
    </submittedName>
</protein>
<evidence type="ECO:0000313" key="3">
    <source>
        <dbReference type="EMBL" id="TKT71580.1"/>
    </source>
</evidence>
<evidence type="ECO:0000256" key="1">
    <source>
        <dbReference type="SAM" id="MobiDB-lite"/>
    </source>
</evidence>
<dbReference type="STRING" id="211460.YH63_09730"/>
<comment type="caution">
    <text evidence="3">The sequence shown here is derived from an EMBL/GenBank/DDBJ whole genome shotgun (WGS) entry which is preliminary data.</text>
</comment>
<reference evidence="3" key="1">
    <citation type="submission" date="2019-04" db="EMBL/GenBank/DDBJ databases">
        <title>Whole genome sequencing of cave bacteria.</title>
        <authorList>
            <person name="Gan H.M."/>
            <person name="Barton H."/>
            <person name="Savka M.A."/>
        </authorList>
    </citation>
    <scope>NUCLEOTIDE SEQUENCE [LARGE SCALE GENOMIC DNA]</scope>
    <source>
        <strain evidence="3">LC387</strain>
    </source>
</reference>
<feature type="domain" description="DUF1508" evidence="2">
    <location>
        <begin position="12"/>
        <end position="59"/>
    </location>
</feature>
<gene>
    <name evidence="3" type="ORF">YH63_009215</name>
</gene>
<organism evidence="3 4">
    <name type="scientific">Afipia massiliensis</name>
    <dbReference type="NCBI Taxonomy" id="211460"/>
    <lineage>
        <taxon>Bacteria</taxon>
        <taxon>Pseudomonadati</taxon>
        <taxon>Pseudomonadota</taxon>
        <taxon>Alphaproteobacteria</taxon>
        <taxon>Hyphomicrobiales</taxon>
        <taxon>Nitrobacteraceae</taxon>
        <taxon>Afipia</taxon>
    </lineage>
</organism>
<evidence type="ECO:0000259" key="2">
    <source>
        <dbReference type="Pfam" id="PF07411"/>
    </source>
</evidence>
<evidence type="ECO:0000313" key="4">
    <source>
        <dbReference type="Proteomes" id="UP000034832"/>
    </source>
</evidence>
<dbReference type="InterPro" id="IPR051141">
    <property type="entry name" value="UPF0339_domain"/>
</dbReference>
<dbReference type="InterPro" id="IPR036913">
    <property type="entry name" value="YegP-like_sf"/>
</dbReference>
<dbReference type="PANTHER" id="PTHR40606:SF1">
    <property type="entry name" value="UPF0339 PROTEIN YEGP"/>
    <property type="match status" value="1"/>
</dbReference>
<dbReference type="InterPro" id="IPR010879">
    <property type="entry name" value="DUF1508"/>
</dbReference>
<dbReference type="EMBL" id="LBIA02000001">
    <property type="protein sequence ID" value="TKT71580.1"/>
    <property type="molecule type" value="Genomic_DNA"/>
</dbReference>
<dbReference type="PANTHER" id="PTHR40606">
    <property type="match status" value="1"/>
</dbReference>
<accession>A0A4U6BMF3</accession>
<dbReference type="OrthoDB" id="9802792at2"/>
<dbReference type="Proteomes" id="UP000034832">
    <property type="component" value="Unassembled WGS sequence"/>
</dbReference>
<proteinExistence type="predicted"/>
<dbReference type="Pfam" id="PF07411">
    <property type="entry name" value="DUF1508"/>
    <property type="match status" value="1"/>
</dbReference>
<dbReference type="AlphaFoldDB" id="A0A4U6BMF3"/>
<dbReference type="Gene3D" id="3.30.160.160">
    <property type="entry name" value="YegP-like"/>
    <property type="match status" value="1"/>
</dbReference>
<feature type="region of interest" description="Disordered" evidence="1">
    <location>
        <begin position="63"/>
        <end position="82"/>
    </location>
</feature>
<name>A0A4U6BMF3_9BRAD</name>
<sequence length="82" mass="9106">MAASYKFEIYKDKSGEFRFRFRAPNGEKMFASEGYSNKASAKSTIKSVIKNVGKAEIDDVSKAVKAAPKPKKAKKAKSKKKK</sequence>
<dbReference type="SUPFAM" id="SSF160113">
    <property type="entry name" value="YegP-like"/>
    <property type="match status" value="1"/>
</dbReference>